<keyword evidence="3" id="KW-1185">Reference proteome</keyword>
<evidence type="ECO:0000313" key="2">
    <source>
        <dbReference type="EMBL" id="KAL2914500.1"/>
    </source>
</evidence>
<dbReference type="EMBL" id="JADGIZ020000033">
    <property type="protein sequence ID" value="KAL2914500.1"/>
    <property type="molecule type" value="Genomic_DNA"/>
</dbReference>
<comment type="caution">
    <text evidence="2">The sequence shown here is derived from an EMBL/GenBank/DDBJ whole genome shotgun (WGS) entry which is preliminary data.</text>
</comment>
<proteinExistence type="predicted"/>
<feature type="chain" id="PRO_5046421523" evidence="1">
    <location>
        <begin position="18"/>
        <end position="151"/>
    </location>
</feature>
<organism evidence="2 3">
    <name type="scientific">Polyrhizophydium stewartii</name>
    <dbReference type="NCBI Taxonomy" id="2732419"/>
    <lineage>
        <taxon>Eukaryota</taxon>
        <taxon>Fungi</taxon>
        <taxon>Fungi incertae sedis</taxon>
        <taxon>Chytridiomycota</taxon>
        <taxon>Chytridiomycota incertae sedis</taxon>
        <taxon>Chytridiomycetes</taxon>
        <taxon>Rhizophydiales</taxon>
        <taxon>Rhizophydiales incertae sedis</taxon>
        <taxon>Polyrhizophydium</taxon>
    </lineage>
</organism>
<feature type="signal peptide" evidence="1">
    <location>
        <begin position="1"/>
        <end position="17"/>
    </location>
</feature>
<evidence type="ECO:0000313" key="3">
    <source>
        <dbReference type="Proteomes" id="UP001527925"/>
    </source>
</evidence>
<dbReference type="Proteomes" id="UP001527925">
    <property type="component" value="Unassembled WGS sequence"/>
</dbReference>
<keyword evidence="1" id="KW-0732">Signal</keyword>
<name>A0ABR4N4R8_9FUNG</name>
<protein>
    <submittedName>
        <fullName evidence="2">Uncharacterized protein</fullName>
    </submittedName>
</protein>
<evidence type="ECO:0000256" key="1">
    <source>
        <dbReference type="SAM" id="SignalP"/>
    </source>
</evidence>
<sequence>MASRLLVLLALAAAASAQTSNPAPLGGKCGTWIGQPLDVPCAAGLKCIFPSSQLCIPQTQQQQQRQVLCANDQTAKQLSCPQGQVCVSLPQTTFGGTCVVPIVAPSASAPAPGLSGFLPVPTNPSGNGGEAIAVHGHGALAAAALALVAAL</sequence>
<reference evidence="2 3" key="1">
    <citation type="submission" date="2023-09" db="EMBL/GenBank/DDBJ databases">
        <title>Pangenome analysis of Batrachochytrium dendrobatidis and related Chytrids.</title>
        <authorList>
            <person name="Yacoub M.N."/>
            <person name="Stajich J.E."/>
            <person name="James T.Y."/>
        </authorList>
    </citation>
    <scope>NUCLEOTIDE SEQUENCE [LARGE SCALE GENOMIC DNA]</scope>
    <source>
        <strain evidence="2 3">JEL0888</strain>
    </source>
</reference>
<accession>A0ABR4N4R8</accession>
<gene>
    <name evidence="2" type="ORF">HK105_206067</name>
</gene>